<dbReference type="InterPro" id="IPR050204">
    <property type="entry name" value="AraC_XylS_family_regulators"/>
</dbReference>
<keyword evidence="1" id="KW-0805">Transcription regulation</keyword>
<comment type="caution">
    <text evidence="5">The sequence shown here is derived from an EMBL/GenBank/DDBJ whole genome shotgun (WGS) entry which is preliminary data.</text>
</comment>
<keyword evidence="2" id="KW-0238">DNA-binding</keyword>
<dbReference type="Pfam" id="PF12833">
    <property type="entry name" value="HTH_18"/>
    <property type="match status" value="1"/>
</dbReference>
<evidence type="ECO:0000313" key="5">
    <source>
        <dbReference type="EMBL" id="MBV7265455.1"/>
    </source>
</evidence>
<reference evidence="5 6" key="1">
    <citation type="submission" date="2021-04" db="EMBL/GenBank/DDBJ databases">
        <authorList>
            <person name="Pira H."/>
            <person name="Risdian C."/>
            <person name="Wink J."/>
        </authorList>
    </citation>
    <scope>NUCLEOTIDE SEQUENCE [LARGE SCALE GENOMIC DNA]</scope>
    <source>
        <strain evidence="5 6">WH131</strain>
    </source>
</reference>
<evidence type="ECO:0000256" key="2">
    <source>
        <dbReference type="ARBA" id="ARBA00023125"/>
    </source>
</evidence>
<accession>A0ABS6SKE2</accession>
<feature type="domain" description="HTH araC/xylS-type" evidence="4">
    <location>
        <begin position="192"/>
        <end position="290"/>
    </location>
</feature>
<dbReference type="PANTHER" id="PTHR46796">
    <property type="entry name" value="HTH-TYPE TRANSCRIPTIONAL ACTIVATOR RHAS-RELATED"/>
    <property type="match status" value="1"/>
</dbReference>
<dbReference type="EMBL" id="JAGSPB010000001">
    <property type="protein sequence ID" value="MBV7265455.1"/>
    <property type="molecule type" value="Genomic_DNA"/>
</dbReference>
<dbReference type="InterPro" id="IPR018060">
    <property type="entry name" value="HTH_AraC"/>
</dbReference>
<name>A0ABS6SKE2_9SPHN</name>
<proteinExistence type="predicted"/>
<evidence type="ECO:0000259" key="4">
    <source>
        <dbReference type="PROSITE" id="PS01124"/>
    </source>
</evidence>
<keyword evidence="3" id="KW-0804">Transcription</keyword>
<protein>
    <submittedName>
        <fullName evidence="5">Helix-turn-helix transcriptional regulator</fullName>
    </submittedName>
</protein>
<organism evidence="5 6">
    <name type="scientific">Erythrobacter ani</name>
    <dbReference type="NCBI Taxonomy" id="2827235"/>
    <lineage>
        <taxon>Bacteria</taxon>
        <taxon>Pseudomonadati</taxon>
        <taxon>Pseudomonadota</taxon>
        <taxon>Alphaproteobacteria</taxon>
        <taxon>Sphingomonadales</taxon>
        <taxon>Erythrobacteraceae</taxon>
        <taxon>Erythrobacter/Porphyrobacter group</taxon>
        <taxon>Erythrobacter</taxon>
    </lineage>
</organism>
<sequence length="293" mass="32221">MTTQPSFADWYKQAYAGFPQEHRAAGASGLEMFHVEQDSHETVDEMGDNHALVLVHKGPSNSVWDFGYGKSEALATDNALMVQPATSAPEMRIEGRHSLTMLAFPASSCDRLLGQDATAGLDFAPLTRDITFRDRETRHLVLSLWDTSAREGPMAGLKVDSLFQLLLIRLTELSGAALKNDSNARLSAEEINAACAMIEDCLSDKLTIPQIAAEIGISPYHFARQFKAQTGDTLHGYLMERRLERAKRALEAANDGIADIAYDCGFSSQQHMTSAFTKHLGITPARYRREVSG</sequence>
<evidence type="ECO:0000313" key="6">
    <source>
        <dbReference type="Proteomes" id="UP000699975"/>
    </source>
</evidence>
<dbReference type="SMART" id="SM00342">
    <property type="entry name" value="HTH_ARAC"/>
    <property type="match status" value="1"/>
</dbReference>
<keyword evidence="6" id="KW-1185">Reference proteome</keyword>
<dbReference type="PROSITE" id="PS01124">
    <property type="entry name" value="HTH_ARAC_FAMILY_2"/>
    <property type="match status" value="1"/>
</dbReference>
<evidence type="ECO:0000256" key="3">
    <source>
        <dbReference type="ARBA" id="ARBA00023163"/>
    </source>
</evidence>
<dbReference type="RefSeq" id="WP_218315909.1">
    <property type="nucleotide sequence ID" value="NZ_JAGSPB010000001.1"/>
</dbReference>
<dbReference type="Proteomes" id="UP000699975">
    <property type="component" value="Unassembled WGS sequence"/>
</dbReference>
<dbReference type="PANTHER" id="PTHR46796:SF6">
    <property type="entry name" value="ARAC SUBFAMILY"/>
    <property type="match status" value="1"/>
</dbReference>
<evidence type="ECO:0000256" key="1">
    <source>
        <dbReference type="ARBA" id="ARBA00023015"/>
    </source>
</evidence>
<gene>
    <name evidence="5" type="ORF">KCG45_04635</name>
</gene>